<feature type="region of interest" description="Disordered" evidence="1">
    <location>
        <begin position="102"/>
        <end position="152"/>
    </location>
</feature>
<dbReference type="Proteomes" id="UP000019443">
    <property type="component" value="Chromosome"/>
</dbReference>
<name>W6RSY9_9HYPH</name>
<organism evidence="2 3">
    <name type="scientific">Rhizobium favelukesii</name>
    <dbReference type="NCBI Taxonomy" id="348824"/>
    <lineage>
        <taxon>Bacteria</taxon>
        <taxon>Pseudomonadati</taxon>
        <taxon>Pseudomonadota</taxon>
        <taxon>Alphaproteobacteria</taxon>
        <taxon>Hyphomicrobiales</taxon>
        <taxon>Rhizobiaceae</taxon>
        <taxon>Rhizobium/Agrobacterium group</taxon>
        <taxon>Rhizobium</taxon>
    </lineage>
</organism>
<reference evidence="2" key="1">
    <citation type="submission" date="2013-11" db="EMBL/GenBank/DDBJ databases">
        <title>Draft genome sequence of the broad-host-range Rhizobium sp. LPU83 strain, a member of the low-genetic diversity Oregon-like Rhizobium sp. group.</title>
        <authorList>
            <person name="Wibberg D."/>
            <person name="Puehler A."/>
            <person name="Schlueter A."/>
        </authorList>
    </citation>
    <scope>NUCLEOTIDE SEQUENCE [LARGE SCALE GENOMIC DNA]</scope>
    <source>
        <strain evidence="2">LPU83</strain>
    </source>
</reference>
<proteinExistence type="predicted"/>
<dbReference type="KEGG" id="rhl:LPU83_1731"/>
<dbReference type="HOGENOM" id="CLU_1720906_0_0_5"/>
<protein>
    <submittedName>
        <fullName evidence="2">Uncharacterized protein</fullName>
    </submittedName>
</protein>
<gene>
    <name evidence="2" type="ORF">LPU83_1731</name>
</gene>
<dbReference type="AlphaFoldDB" id="W6RSY9"/>
<keyword evidence="3" id="KW-1185">Reference proteome</keyword>
<dbReference type="EMBL" id="HG916852">
    <property type="protein sequence ID" value="CDM57396.1"/>
    <property type="molecule type" value="Genomic_DNA"/>
</dbReference>
<dbReference type="PATRIC" id="fig|348824.6.peg.1857"/>
<evidence type="ECO:0000313" key="2">
    <source>
        <dbReference type="EMBL" id="CDM57396.1"/>
    </source>
</evidence>
<feature type="compositionally biased region" description="Low complexity" evidence="1">
    <location>
        <begin position="108"/>
        <end position="145"/>
    </location>
</feature>
<evidence type="ECO:0000313" key="3">
    <source>
        <dbReference type="Proteomes" id="UP000019443"/>
    </source>
</evidence>
<dbReference type="RefSeq" id="WP_037069483.1">
    <property type="nucleotide sequence ID" value="NZ_HG916852.1"/>
</dbReference>
<accession>W6RSY9</accession>
<sequence length="152" mass="15235">MNVEIILAGVAASAVLAAYFADKKHRKAKAAAKLATKSTVKPPRWVDSGPIHAPRPAAAPIASGYVPSAPSASAVATSTQMNDDNMLTQMLVTAIVIDSMTPDTPAASSSHDSGSSWSSSDSGSSSYDSGSSSSSYDSGSSSSYDSGGGGGW</sequence>
<evidence type="ECO:0000256" key="1">
    <source>
        <dbReference type="SAM" id="MobiDB-lite"/>
    </source>
</evidence>